<organism evidence="2 3">
    <name type="scientific">Streptomyces minutiscleroticus</name>
    <dbReference type="NCBI Taxonomy" id="68238"/>
    <lineage>
        <taxon>Bacteria</taxon>
        <taxon>Bacillati</taxon>
        <taxon>Actinomycetota</taxon>
        <taxon>Actinomycetes</taxon>
        <taxon>Kitasatosporales</taxon>
        <taxon>Streptomycetaceae</taxon>
        <taxon>Streptomyces</taxon>
    </lineage>
</organism>
<accession>A0A918K845</accession>
<evidence type="ECO:0008006" key="4">
    <source>
        <dbReference type="Google" id="ProtNLM"/>
    </source>
</evidence>
<feature type="region of interest" description="Disordered" evidence="1">
    <location>
        <begin position="1"/>
        <end position="31"/>
    </location>
</feature>
<reference evidence="2" key="2">
    <citation type="submission" date="2020-09" db="EMBL/GenBank/DDBJ databases">
        <authorList>
            <person name="Sun Q."/>
            <person name="Ohkuma M."/>
        </authorList>
    </citation>
    <scope>NUCLEOTIDE SEQUENCE</scope>
    <source>
        <strain evidence="2">JCM 4790</strain>
    </source>
</reference>
<sequence>MSGVGPVEPEGSTLARDAGRSSPPVPGSARGRLAESLARHRRAVLAGAAATALLVGGGCLYAARERAPQPSQLPPSQRVRITYEKAELPPPSASTSDFSFSVLLTTKSGPPVTVAGISQPYDAISLSSTPRTPFPAGTGPARRIAITMHVLDCSQVPGNAGLPFLDVTLRNTDAMENHSFILGERYAQDVSRALRSICAHPAR</sequence>
<proteinExistence type="predicted"/>
<gene>
    <name evidence="2" type="ORF">GCM10010358_05500</name>
</gene>
<evidence type="ECO:0000313" key="2">
    <source>
        <dbReference type="EMBL" id="GGX54373.1"/>
    </source>
</evidence>
<reference evidence="2" key="1">
    <citation type="journal article" date="2014" name="Int. J. Syst. Evol. Microbiol.">
        <title>Complete genome sequence of Corynebacterium casei LMG S-19264T (=DSM 44701T), isolated from a smear-ripened cheese.</title>
        <authorList>
            <consortium name="US DOE Joint Genome Institute (JGI-PGF)"/>
            <person name="Walter F."/>
            <person name="Albersmeier A."/>
            <person name="Kalinowski J."/>
            <person name="Ruckert C."/>
        </authorList>
    </citation>
    <scope>NUCLEOTIDE SEQUENCE</scope>
    <source>
        <strain evidence="2">JCM 4790</strain>
    </source>
</reference>
<dbReference type="Proteomes" id="UP000619244">
    <property type="component" value="Unassembled WGS sequence"/>
</dbReference>
<name>A0A918K845_9ACTN</name>
<keyword evidence="3" id="KW-1185">Reference proteome</keyword>
<dbReference type="AlphaFoldDB" id="A0A918K845"/>
<dbReference type="EMBL" id="BMVU01000001">
    <property type="protein sequence ID" value="GGX54373.1"/>
    <property type="molecule type" value="Genomic_DNA"/>
</dbReference>
<evidence type="ECO:0000256" key="1">
    <source>
        <dbReference type="SAM" id="MobiDB-lite"/>
    </source>
</evidence>
<evidence type="ECO:0000313" key="3">
    <source>
        <dbReference type="Proteomes" id="UP000619244"/>
    </source>
</evidence>
<comment type="caution">
    <text evidence="2">The sequence shown here is derived from an EMBL/GenBank/DDBJ whole genome shotgun (WGS) entry which is preliminary data.</text>
</comment>
<protein>
    <recommendedName>
        <fullName evidence="4">Tat pathway signal sequence domain protein</fullName>
    </recommendedName>
</protein>